<accession>A0A2G2YHN9</accession>
<keyword evidence="4" id="KW-1185">Reference proteome</keyword>
<evidence type="ECO:0000313" key="4">
    <source>
        <dbReference type="Proteomes" id="UP000222542"/>
    </source>
</evidence>
<reference evidence="3 4" key="1">
    <citation type="journal article" date="2014" name="Nat. Genet.">
        <title>Genome sequence of the hot pepper provides insights into the evolution of pungency in Capsicum species.</title>
        <authorList>
            <person name="Kim S."/>
            <person name="Park M."/>
            <person name="Yeom S.I."/>
            <person name="Kim Y.M."/>
            <person name="Lee J.M."/>
            <person name="Lee H.A."/>
            <person name="Seo E."/>
            <person name="Choi J."/>
            <person name="Cheong K."/>
            <person name="Kim K.T."/>
            <person name="Jung K."/>
            <person name="Lee G.W."/>
            <person name="Oh S.K."/>
            <person name="Bae C."/>
            <person name="Kim S.B."/>
            <person name="Lee H.Y."/>
            <person name="Kim S.Y."/>
            <person name="Kim M.S."/>
            <person name="Kang B.C."/>
            <person name="Jo Y.D."/>
            <person name="Yang H.B."/>
            <person name="Jeong H.J."/>
            <person name="Kang W.H."/>
            <person name="Kwon J.K."/>
            <person name="Shin C."/>
            <person name="Lim J.Y."/>
            <person name="Park J.H."/>
            <person name="Huh J.H."/>
            <person name="Kim J.S."/>
            <person name="Kim B.D."/>
            <person name="Cohen O."/>
            <person name="Paran I."/>
            <person name="Suh M.C."/>
            <person name="Lee S.B."/>
            <person name="Kim Y.K."/>
            <person name="Shin Y."/>
            <person name="Noh S.J."/>
            <person name="Park J."/>
            <person name="Seo Y.S."/>
            <person name="Kwon S.Y."/>
            <person name="Kim H.A."/>
            <person name="Park J.M."/>
            <person name="Kim H.J."/>
            <person name="Choi S.B."/>
            <person name="Bosland P.W."/>
            <person name="Reeves G."/>
            <person name="Jo S.H."/>
            <person name="Lee B.W."/>
            <person name="Cho H.T."/>
            <person name="Choi H.S."/>
            <person name="Lee M.S."/>
            <person name="Yu Y."/>
            <person name="Do Choi Y."/>
            <person name="Park B.S."/>
            <person name="van Deynze A."/>
            <person name="Ashrafi H."/>
            <person name="Hill T."/>
            <person name="Kim W.T."/>
            <person name="Pai H.S."/>
            <person name="Ahn H.K."/>
            <person name="Yeam I."/>
            <person name="Giovannoni J.J."/>
            <person name="Rose J.K."/>
            <person name="Sorensen I."/>
            <person name="Lee S.J."/>
            <person name="Kim R.W."/>
            <person name="Choi I.Y."/>
            <person name="Choi B.S."/>
            <person name="Lim J.S."/>
            <person name="Lee Y.H."/>
            <person name="Choi D."/>
        </authorList>
    </citation>
    <scope>NUCLEOTIDE SEQUENCE [LARGE SCALE GENOMIC DNA]</scope>
    <source>
        <strain evidence="4">cv. CM334</strain>
    </source>
</reference>
<dbReference type="Pfam" id="PF25089">
    <property type="entry name" value="DUF7804"/>
    <property type="match status" value="1"/>
</dbReference>
<organism evidence="3 4">
    <name type="scientific">Capsicum annuum</name>
    <name type="common">Capsicum pepper</name>
    <dbReference type="NCBI Taxonomy" id="4072"/>
    <lineage>
        <taxon>Eukaryota</taxon>
        <taxon>Viridiplantae</taxon>
        <taxon>Streptophyta</taxon>
        <taxon>Embryophyta</taxon>
        <taxon>Tracheophyta</taxon>
        <taxon>Spermatophyta</taxon>
        <taxon>Magnoliopsida</taxon>
        <taxon>eudicotyledons</taxon>
        <taxon>Gunneridae</taxon>
        <taxon>Pentapetalae</taxon>
        <taxon>asterids</taxon>
        <taxon>lamiids</taxon>
        <taxon>Solanales</taxon>
        <taxon>Solanaceae</taxon>
        <taxon>Solanoideae</taxon>
        <taxon>Capsiceae</taxon>
        <taxon>Capsicum</taxon>
    </lineage>
</organism>
<evidence type="ECO:0000259" key="2">
    <source>
        <dbReference type="Pfam" id="PF25089"/>
    </source>
</evidence>
<evidence type="ECO:0000259" key="1">
    <source>
        <dbReference type="Pfam" id="PF03101"/>
    </source>
</evidence>
<dbReference type="AlphaFoldDB" id="A0A2G2YHN9"/>
<name>A0A2G2YHN9_CAPAN</name>
<dbReference type="Pfam" id="PF03101">
    <property type="entry name" value="FAR1"/>
    <property type="match status" value="1"/>
</dbReference>
<dbReference type="PANTHER" id="PTHR46328:SF27">
    <property type="entry name" value="OS12G0287500 PROTEIN"/>
    <property type="match status" value="1"/>
</dbReference>
<dbReference type="InterPro" id="IPR056706">
    <property type="entry name" value="DUF7804"/>
</dbReference>
<feature type="domain" description="DUF7804" evidence="2">
    <location>
        <begin position="37"/>
        <end position="125"/>
    </location>
</feature>
<dbReference type="STRING" id="4072.A0A2G2YHN9"/>
<feature type="domain" description="FAR1" evidence="1">
    <location>
        <begin position="187"/>
        <end position="273"/>
    </location>
</feature>
<dbReference type="EMBL" id="AYRZ02000011">
    <property type="protein sequence ID" value="PHT69219.1"/>
    <property type="molecule type" value="Genomic_DNA"/>
</dbReference>
<gene>
    <name evidence="3" type="ORF">T459_28706</name>
</gene>
<dbReference type="Proteomes" id="UP000222542">
    <property type="component" value="Unassembled WGS sequence"/>
</dbReference>
<dbReference type="Gramene" id="PHT69219">
    <property type="protein sequence ID" value="PHT69219"/>
    <property type="gene ID" value="T459_28706"/>
</dbReference>
<protein>
    <submittedName>
        <fullName evidence="3">Uncharacterized protein</fullName>
    </submittedName>
</protein>
<dbReference type="InterPro" id="IPR004330">
    <property type="entry name" value="FAR1_DNA_bnd_dom"/>
</dbReference>
<evidence type="ECO:0000313" key="3">
    <source>
        <dbReference type="EMBL" id="PHT69219.1"/>
    </source>
</evidence>
<sequence>MLQRKPIGVSSTSLSLSNPRPCLRVAKNDDQRKKKAILSRNIEEWMNVSMVDIVKNLKQAPLFVHVYANENDERGGQVRQRPWIKIERAMLEKWPMMKSEWESGKTTTPDGLIFVQELRDDDEEENRNDTLESFNLKEQNAKGTEGSLEEIESTVNEIVSFVLQSGDEESREPYIGMKFQSLDVRFKFYLDYTHHNGFSVRKNRITRSRKHKSMIDREFVCAKEEFHSKKSLKSDKKRDETREGCKAMMYLSKKEEEKWVIARLVLNHNHELASPQSQIFLR</sequence>
<comment type="caution">
    <text evidence="3">The sequence shown here is derived from an EMBL/GenBank/DDBJ whole genome shotgun (WGS) entry which is preliminary data.</text>
</comment>
<reference evidence="3 4" key="2">
    <citation type="journal article" date="2017" name="Genome Biol.">
        <title>New reference genome sequences of hot pepper reveal the massive evolution of plant disease-resistance genes by retroduplication.</title>
        <authorList>
            <person name="Kim S."/>
            <person name="Park J."/>
            <person name="Yeom S.I."/>
            <person name="Kim Y.M."/>
            <person name="Seo E."/>
            <person name="Kim K.T."/>
            <person name="Kim M.S."/>
            <person name="Lee J.M."/>
            <person name="Cheong K."/>
            <person name="Shin H.S."/>
            <person name="Kim S.B."/>
            <person name="Han K."/>
            <person name="Lee J."/>
            <person name="Park M."/>
            <person name="Lee H.A."/>
            <person name="Lee H.Y."/>
            <person name="Lee Y."/>
            <person name="Oh S."/>
            <person name="Lee J.H."/>
            <person name="Choi E."/>
            <person name="Choi E."/>
            <person name="Lee S.E."/>
            <person name="Jeon J."/>
            <person name="Kim H."/>
            <person name="Choi G."/>
            <person name="Song H."/>
            <person name="Lee J."/>
            <person name="Lee S.C."/>
            <person name="Kwon J.K."/>
            <person name="Lee H.Y."/>
            <person name="Koo N."/>
            <person name="Hong Y."/>
            <person name="Kim R.W."/>
            <person name="Kang W.H."/>
            <person name="Huh J.H."/>
            <person name="Kang B.C."/>
            <person name="Yang T.J."/>
            <person name="Lee Y.H."/>
            <person name="Bennetzen J.L."/>
            <person name="Choi D."/>
        </authorList>
    </citation>
    <scope>NUCLEOTIDE SEQUENCE [LARGE SCALE GENOMIC DNA]</scope>
    <source>
        <strain evidence="4">cv. CM334</strain>
    </source>
</reference>
<proteinExistence type="predicted"/>
<dbReference type="PANTHER" id="PTHR46328">
    <property type="entry name" value="FAR-RED IMPAIRED RESPONSIVE (FAR1) FAMILY PROTEIN-RELATED"/>
    <property type="match status" value="1"/>
</dbReference>